<keyword evidence="3 5" id="KW-0067">ATP-binding</keyword>
<protein>
    <submittedName>
        <fullName evidence="5">ABC transporter ATP-binding protein YxdL</fullName>
    </submittedName>
</protein>
<dbReference type="SMART" id="SM00382">
    <property type="entry name" value="AAA"/>
    <property type="match status" value="1"/>
</dbReference>
<keyword evidence="1" id="KW-0813">Transport</keyword>
<dbReference type="SUPFAM" id="SSF52540">
    <property type="entry name" value="P-loop containing nucleoside triphosphate hydrolases"/>
    <property type="match status" value="1"/>
</dbReference>
<dbReference type="GO" id="GO:0022857">
    <property type="term" value="F:transmembrane transporter activity"/>
    <property type="evidence" value="ECO:0007669"/>
    <property type="project" value="UniProtKB-ARBA"/>
</dbReference>
<feature type="domain" description="ABC transporter" evidence="4">
    <location>
        <begin position="7"/>
        <end position="227"/>
    </location>
</feature>
<dbReference type="AlphaFoldDB" id="A0A3G6IV81"/>
<evidence type="ECO:0000256" key="1">
    <source>
        <dbReference type="ARBA" id="ARBA00022448"/>
    </source>
</evidence>
<reference evidence="5 6" key="1">
    <citation type="submission" date="2018-11" db="EMBL/GenBank/DDBJ databases">
        <authorList>
            <person name="Kleinhagauer T."/>
            <person name="Glaeser S.P."/>
            <person name="Spergser J."/>
            <person name="Ruckert C."/>
            <person name="Kaempfer P."/>
            <person name="Busse H.-J."/>
        </authorList>
    </citation>
    <scope>NUCLEOTIDE SEQUENCE [LARGE SCALE GENOMIC DNA]</scope>
    <source>
        <strain evidence="5 6">812CH</strain>
    </source>
</reference>
<dbReference type="OrthoDB" id="9802264at2"/>
<name>A0A3G6IV81_9CORY</name>
<dbReference type="PANTHER" id="PTHR24220:SF685">
    <property type="entry name" value="ABC TRANSPORTER RELATED"/>
    <property type="match status" value="1"/>
</dbReference>
<evidence type="ECO:0000256" key="3">
    <source>
        <dbReference type="ARBA" id="ARBA00022840"/>
    </source>
</evidence>
<dbReference type="InterPro" id="IPR003593">
    <property type="entry name" value="AAA+_ATPase"/>
</dbReference>
<proteinExistence type="predicted"/>
<evidence type="ECO:0000313" key="6">
    <source>
        <dbReference type="Proteomes" id="UP000271426"/>
    </source>
</evidence>
<dbReference type="KEGG" id="cpso:CPPEL_07905"/>
<dbReference type="Proteomes" id="UP000271426">
    <property type="component" value="Chromosome"/>
</dbReference>
<dbReference type="PANTHER" id="PTHR24220">
    <property type="entry name" value="IMPORT ATP-BINDING PROTEIN"/>
    <property type="match status" value="1"/>
</dbReference>
<dbReference type="InterPro" id="IPR017871">
    <property type="entry name" value="ABC_transporter-like_CS"/>
</dbReference>
<organism evidence="5 6">
    <name type="scientific">Corynebacterium pseudopelargi</name>
    <dbReference type="NCBI Taxonomy" id="2080757"/>
    <lineage>
        <taxon>Bacteria</taxon>
        <taxon>Bacillati</taxon>
        <taxon>Actinomycetota</taxon>
        <taxon>Actinomycetes</taxon>
        <taxon>Mycobacteriales</taxon>
        <taxon>Corynebacteriaceae</taxon>
        <taxon>Corynebacterium</taxon>
    </lineage>
</organism>
<keyword evidence="2" id="KW-0547">Nucleotide-binding</keyword>
<dbReference type="InterPro" id="IPR003439">
    <property type="entry name" value="ABC_transporter-like_ATP-bd"/>
</dbReference>
<dbReference type="PROSITE" id="PS50893">
    <property type="entry name" value="ABC_TRANSPORTER_2"/>
    <property type="match status" value="1"/>
</dbReference>
<dbReference type="FunFam" id="3.40.50.300:FF:000032">
    <property type="entry name" value="Export ABC transporter ATP-binding protein"/>
    <property type="match status" value="1"/>
</dbReference>
<dbReference type="RefSeq" id="WP_123960580.1">
    <property type="nucleotide sequence ID" value="NZ_CP033898.1"/>
</dbReference>
<dbReference type="CDD" id="cd03255">
    <property type="entry name" value="ABC_MJ0796_LolCDE_FtsE"/>
    <property type="match status" value="1"/>
</dbReference>
<evidence type="ECO:0000313" key="5">
    <source>
        <dbReference type="EMBL" id="AZA09689.1"/>
    </source>
</evidence>
<dbReference type="GO" id="GO:0098796">
    <property type="term" value="C:membrane protein complex"/>
    <property type="evidence" value="ECO:0007669"/>
    <property type="project" value="UniProtKB-ARBA"/>
</dbReference>
<gene>
    <name evidence="5" type="primary">yxdL</name>
    <name evidence="5" type="ORF">CPPEL_07905</name>
</gene>
<dbReference type="Gene3D" id="3.40.50.300">
    <property type="entry name" value="P-loop containing nucleotide triphosphate hydrolases"/>
    <property type="match status" value="1"/>
</dbReference>
<dbReference type="Pfam" id="PF00005">
    <property type="entry name" value="ABC_tran"/>
    <property type="match status" value="1"/>
</dbReference>
<dbReference type="GO" id="GO:0005886">
    <property type="term" value="C:plasma membrane"/>
    <property type="evidence" value="ECO:0007669"/>
    <property type="project" value="TreeGrafter"/>
</dbReference>
<evidence type="ECO:0000256" key="2">
    <source>
        <dbReference type="ARBA" id="ARBA00022741"/>
    </source>
</evidence>
<sequence>MNLPIELRNVNMVFGSKAYPVQALCDASLKLHPGELIAVMGPSGSGKSTLLNVAGLLQRPNSGAVLVHGEDTAGLSDAKLAAFRRTKIGVVFQRFNLVPELTVAENISLPLELDGQTPSKLQEAISEALGSVGLEGLEDRFPDEISGGQQQRVAIARALIGSRDVLLADEPTGALDTATSDAVMKVLRERVDHGAAGLLVTHEARFAGWADRVVYMRDGRLSEDRGV</sequence>
<dbReference type="GO" id="GO:0016887">
    <property type="term" value="F:ATP hydrolysis activity"/>
    <property type="evidence" value="ECO:0007669"/>
    <property type="project" value="InterPro"/>
</dbReference>
<keyword evidence="6" id="KW-1185">Reference proteome</keyword>
<dbReference type="InterPro" id="IPR017911">
    <property type="entry name" value="MacB-like_ATP-bd"/>
</dbReference>
<dbReference type="GO" id="GO:0005524">
    <property type="term" value="F:ATP binding"/>
    <property type="evidence" value="ECO:0007669"/>
    <property type="project" value="UniProtKB-KW"/>
</dbReference>
<dbReference type="PROSITE" id="PS00211">
    <property type="entry name" value="ABC_TRANSPORTER_1"/>
    <property type="match status" value="1"/>
</dbReference>
<dbReference type="EMBL" id="CP033898">
    <property type="protein sequence ID" value="AZA09689.1"/>
    <property type="molecule type" value="Genomic_DNA"/>
</dbReference>
<dbReference type="InterPro" id="IPR027417">
    <property type="entry name" value="P-loop_NTPase"/>
</dbReference>
<evidence type="ECO:0000259" key="4">
    <source>
        <dbReference type="PROSITE" id="PS50893"/>
    </source>
</evidence>
<dbReference type="InterPro" id="IPR015854">
    <property type="entry name" value="ABC_transpr_LolD-like"/>
</dbReference>
<accession>A0A3G6IV81</accession>